<dbReference type="InterPro" id="IPR038200">
    <property type="entry name" value="GW_dom_sf"/>
</dbReference>
<evidence type="ECO:0000259" key="2">
    <source>
        <dbReference type="Pfam" id="PF13354"/>
    </source>
</evidence>
<dbReference type="Pfam" id="PF13354">
    <property type="entry name" value="Beta-lactamase2"/>
    <property type="match status" value="1"/>
</dbReference>
<proteinExistence type="predicted"/>
<evidence type="ECO:0000313" key="5">
    <source>
        <dbReference type="Proteomes" id="UP000182508"/>
    </source>
</evidence>
<dbReference type="GO" id="GO:0030655">
    <property type="term" value="P:beta-lactam antibiotic catabolic process"/>
    <property type="evidence" value="ECO:0007669"/>
    <property type="project" value="InterPro"/>
</dbReference>
<name>A0A1G6DR18_9STRE</name>
<feature type="signal peptide" evidence="1">
    <location>
        <begin position="1"/>
        <end position="21"/>
    </location>
</feature>
<dbReference type="Gene3D" id="3.40.710.10">
    <property type="entry name" value="DD-peptidase/beta-lactamase superfamily"/>
    <property type="match status" value="1"/>
</dbReference>
<feature type="domain" description="DUF5776" evidence="3">
    <location>
        <begin position="46"/>
        <end position="110"/>
    </location>
</feature>
<dbReference type="EMBL" id="FMXP01000050">
    <property type="protein sequence ID" value="SDB47599.1"/>
    <property type="molecule type" value="Genomic_DNA"/>
</dbReference>
<dbReference type="PANTHER" id="PTHR35333">
    <property type="entry name" value="BETA-LACTAMASE"/>
    <property type="match status" value="1"/>
</dbReference>
<dbReference type="Proteomes" id="UP000182508">
    <property type="component" value="Unassembled WGS sequence"/>
</dbReference>
<dbReference type="eggNOG" id="COG2367">
    <property type="taxonomic scope" value="Bacteria"/>
</dbReference>
<dbReference type="RefSeq" id="WP_074486768.1">
    <property type="nucleotide sequence ID" value="NZ_FMXP01000050.1"/>
</dbReference>
<protein>
    <submittedName>
        <fullName evidence="4">Beta-lactamase class C</fullName>
    </submittedName>
</protein>
<dbReference type="SUPFAM" id="SSF56601">
    <property type="entry name" value="beta-lactamase/transpeptidase-like"/>
    <property type="match status" value="1"/>
</dbReference>
<organism evidence="4 5">
    <name type="scientific">Streptococcus henryi</name>
    <dbReference type="NCBI Taxonomy" id="439219"/>
    <lineage>
        <taxon>Bacteria</taxon>
        <taxon>Bacillati</taxon>
        <taxon>Bacillota</taxon>
        <taxon>Bacilli</taxon>
        <taxon>Lactobacillales</taxon>
        <taxon>Streptococcaceae</taxon>
        <taxon>Streptococcus</taxon>
    </lineage>
</organism>
<sequence>MKKLFAILLIPFFLSPLSVISTEKTISLSNEAKYQLTASVVTNTTYFDIIPSNPNLYSDSNSYSDQALTVIAKTHTANVPLDIVALKINDQAIPIFQLEDGSYIEASRQIIYDDIIMSQQELPVAEFWLKDGFKFYDSPYIMGTKEVKTKLVAYTKVSVSEEAQTYHGTYYKVDGQGWISADDISETDNRMEKVQKTLTQKYNKPNYGIYIKQLGTNNSASLNGDVTMYSASVAKLATLYYVEEQLQSQTIKLEDKLKYTSDVNSFAKAYDPSGSGKISKTADNKDYTIENLLKAVAQNSDNVATNVLGYYIANQYDNDFQSTISSLIGTDFDMKERKLSAKSAANLMEAIYYQNGDIINYLSNTDFDNTRISKDISVQVAHKIGDAYDFKHDVAIVYADEPFIISVFTNNASYTDITNIANDVYAILK</sequence>
<reference evidence="4 5" key="1">
    <citation type="submission" date="2016-10" db="EMBL/GenBank/DDBJ databases">
        <authorList>
            <person name="de Groot N.N."/>
        </authorList>
    </citation>
    <scope>NUCLEOTIDE SEQUENCE [LARGE SCALE GENOMIC DNA]</scope>
    <source>
        <strain evidence="4 5">A-4</strain>
    </source>
</reference>
<dbReference type="InterPro" id="IPR045155">
    <property type="entry name" value="Beta-lactam_cat"/>
</dbReference>
<dbReference type="GO" id="GO:0046677">
    <property type="term" value="P:response to antibiotic"/>
    <property type="evidence" value="ECO:0007669"/>
    <property type="project" value="InterPro"/>
</dbReference>
<dbReference type="AlphaFoldDB" id="A0A1G6DR18"/>
<dbReference type="InterPro" id="IPR000871">
    <property type="entry name" value="Beta-lactam_class-A"/>
</dbReference>
<feature type="chain" id="PRO_5010281418" evidence="1">
    <location>
        <begin position="22"/>
        <end position="429"/>
    </location>
</feature>
<accession>A0A1G6DR18</accession>
<dbReference type="Gene3D" id="2.30.30.170">
    <property type="match status" value="1"/>
</dbReference>
<dbReference type="InterPro" id="IPR044081">
    <property type="entry name" value="DUF5776"/>
</dbReference>
<dbReference type="GO" id="GO:0008800">
    <property type="term" value="F:beta-lactamase activity"/>
    <property type="evidence" value="ECO:0007669"/>
    <property type="project" value="InterPro"/>
</dbReference>
<keyword evidence="1" id="KW-0732">Signal</keyword>
<keyword evidence="5" id="KW-1185">Reference proteome</keyword>
<evidence type="ECO:0000313" key="4">
    <source>
        <dbReference type="EMBL" id="SDB47599.1"/>
    </source>
</evidence>
<evidence type="ECO:0000256" key="1">
    <source>
        <dbReference type="SAM" id="SignalP"/>
    </source>
</evidence>
<dbReference type="STRING" id="439219.SAMN02910293_02374"/>
<dbReference type="InterPro" id="IPR012338">
    <property type="entry name" value="Beta-lactam/transpept-like"/>
</dbReference>
<dbReference type="Pfam" id="PF19087">
    <property type="entry name" value="DUF5776"/>
    <property type="match status" value="1"/>
</dbReference>
<dbReference type="PANTHER" id="PTHR35333:SF3">
    <property type="entry name" value="BETA-LACTAMASE-TYPE TRANSPEPTIDASE FOLD CONTAINING PROTEIN"/>
    <property type="match status" value="1"/>
</dbReference>
<feature type="domain" description="Beta-lactamase class A catalytic" evidence="2">
    <location>
        <begin position="208"/>
        <end position="409"/>
    </location>
</feature>
<evidence type="ECO:0000259" key="3">
    <source>
        <dbReference type="Pfam" id="PF19087"/>
    </source>
</evidence>
<gene>
    <name evidence="4" type="ORF">SAMN02910293_02374</name>
</gene>